<evidence type="ECO:0000259" key="1">
    <source>
        <dbReference type="Pfam" id="PF13175"/>
    </source>
</evidence>
<protein>
    <submittedName>
        <fullName evidence="3">AAA family ATPase</fullName>
    </submittedName>
</protein>
<sequence>MLKRIHIRGYKSLEDVEVHLSQLVVLFGPNAAGKSNFLDALQLLSKLGTSRTLKEAFDPPYRGKPLESFTIGDRGIRGLLDKKRLCFSIEADLRLSKATVAAVNRQIQEMRRPAGDGGGKEERQIPARVRERNLRYRVEVEMLPQSGILRVTDEYLAALNARGEPTGKRKPFIEGRGEKIHLRLEGQAHPTYYDRYLDHTILSIPLYPPHYPHLVAARRELENWLFFYFEPRIRMRAANPVKEVRHLGLMGEELAAFLNTMKSLDESRFKAVEKALHILIPNFDGIEVDVSDLGEVELHLRENGVAMPARVLSEGTLRMLGLLALSGVEDVPALVGFEEPENGVHPRRIQLIAELLKTRENLNKTQHIITTHSPILPDLLNDDSLYVVHRLGRRTHIDPFSSSWGPLGRNHEIDKAFCDAQEQLPVSERILRGDFDA</sequence>
<dbReference type="GO" id="GO:0000731">
    <property type="term" value="P:DNA synthesis involved in DNA repair"/>
    <property type="evidence" value="ECO:0007669"/>
    <property type="project" value="TreeGrafter"/>
</dbReference>
<dbReference type="InterPro" id="IPR014555">
    <property type="entry name" value="RecF-like"/>
</dbReference>
<dbReference type="Gene3D" id="3.40.50.300">
    <property type="entry name" value="P-loop containing nucleotide triphosphate hydrolases"/>
    <property type="match status" value="2"/>
</dbReference>
<feature type="domain" description="ATPase AAA-type core" evidence="2">
    <location>
        <begin position="265"/>
        <end position="376"/>
    </location>
</feature>
<reference evidence="3" key="1">
    <citation type="submission" date="2019-09" db="EMBL/GenBank/DDBJ databases">
        <title>Characterisation of the sponge microbiome using genome-centric metagenomics.</title>
        <authorList>
            <person name="Engelberts J.P."/>
            <person name="Robbins S.J."/>
            <person name="De Goeij J.M."/>
            <person name="Aranda M."/>
            <person name="Bell S.C."/>
            <person name="Webster N.S."/>
        </authorList>
    </citation>
    <scope>NUCLEOTIDE SEQUENCE</scope>
    <source>
        <strain evidence="3">SB0675_bin_29</strain>
    </source>
</reference>
<dbReference type="InterPro" id="IPR027417">
    <property type="entry name" value="P-loop_NTPase"/>
</dbReference>
<evidence type="ECO:0000313" key="3">
    <source>
        <dbReference type="EMBL" id="MYH60395.1"/>
    </source>
</evidence>
<organism evidence="3">
    <name type="scientific">Caldilineaceae bacterium SB0675_bin_29</name>
    <dbReference type="NCBI Taxonomy" id="2605266"/>
    <lineage>
        <taxon>Bacteria</taxon>
        <taxon>Bacillati</taxon>
        <taxon>Chloroflexota</taxon>
        <taxon>Caldilineae</taxon>
        <taxon>Caldilineales</taxon>
        <taxon>Caldilineaceae</taxon>
    </lineage>
</organism>
<evidence type="ECO:0000259" key="2">
    <source>
        <dbReference type="Pfam" id="PF13304"/>
    </source>
</evidence>
<dbReference type="SUPFAM" id="SSF52540">
    <property type="entry name" value="P-loop containing nucleoside triphosphate hydrolases"/>
    <property type="match status" value="1"/>
</dbReference>
<proteinExistence type="predicted"/>
<name>A0A6B1FZF3_9CHLR</name>
<accession>A0A6B1FZF3</accession>
<dbReference type="EMBL" id="VYDA01000034">
    <property type="protein sequence ID" value="MYH60395.1"/>
    <property type="molecule type" value="Genomic_DNA"/>
</dbReference>
<dbReference type="AlphaFoldDB" id="A0A6B1FZF3"/>
<dbReference type="InterPro" id="IPR041685">
    <property type="entry name" value="AAA_GajA/Old/RecF-like"/>
</dbReference>
<dbReference type="PIRSF" id="PIRSF029347">
    <property type="entry name" value="RecF"/>
    <property type="match status" value="1"/>
</dbReference>
<dbReference type="PANTHER" id="PTHR32182">
    <property type="entry name" value="DNA REPLICATION AND REPAIR PROTEIN RECF"/>
    <property type="match status" value="1"/>
</dbReference>
<comment type="caution">
    <text evidence="3">The sequence shown here is derived from an EMBL/GenBank/DDBJ whole genome shotgun (WGS) entry which is preliminary data.</text>
</comment>
<dbReference type="GO" id="GO:0016887">
    <property type="term" value="F:ATP hydrolysis activity"/>
    <property type="evidence" value="ECO:0007669"/>
    <property type="project" value="InterPro"/>
</dbReference>
<gene>
    <name evidence="3" type="ORF">F4148_01020</name>
</gene>
<feature type="domain" description="Endonuclease GajA/Old nuclease/RecF-like AAA" evidence="1">
    <location>
        <begin position="1"/>
        <end position="47"/>
    </location>
</feature>
<dbReference type="PANTHER" id="PTHR32182:SF22">
    <property type="entry name" value="ATP-DEPENDENT ENDONUCLEASE, OLD FAMILY-RELATED"/>
    <property type="match status" value="1"/>
</dbReference>
<dbReference type="Pfam" id="PF13175">
    <property type="entry name" value="AAA_15"/>
    <property type="match status" value="1"/>
</dbReference>
<dbReference type="GO" id="GO:0006302">
    <property type="term" value="P:double-strand break repair"/>
    <property type="evidence" value="ECO:0007669"/>
    <property type="project" value="TreeGrafter"/>
</dbReference>
<dbReference type="GO" id="GO:0005524">
    <property type="term" value="F:ATP binding"/>
    <property type="evidence" value="ECO:0007669"/>
    <property type="project" value="InterPro"/>
</dbReference>
<dbReference type="Pfam" id="PF13304">
    <property type="entry name" value="AAA_21"/>
    <property type="match status" value="1"/>
</dbReference>
<dbReference type="InterPro" id="IPR003959">
    <property type="entry name" value="ATPase_AAA_core"/>
</dbReference>